<organism evidence="3 4">
    <name type="scientific">Necator americanus</name>
    <name type="common">Human hookworm</name>
    <dbReference type="NCBI Taxonomy" id="51031"/>
    <lineage>
        <taxon>Eukaryota</taxon>
        <taxon>Metazoa</taxon>
        <taxon>Ecdysozoa</taxon>
        <taxon>Nematoda</taxon>
        <taxon>Chromadorea</taxon>
        <taxon>Rhabditida</taxon>
        <taxon>Rhabditina</taxon>
        <taxon>Rhabditomorpha</taxon>
        <taxon>Strongyloidea</taxon>
        <taxon>Ancylostomatidae</taxon>
        <taxon>Bunostominae</taxon>
        <taxon>Necator</taxon>
    </lineage>
</organism>
<proteinExistence type="predicted"/>
<accession>A0ABR1C0X9</accession>
<evidence type="ECO:0000313" key="4">
    <source>
        <dbReference type="Proteomes" id="UP001303046"/>
    </source>
</evidence>
<sequence length="87" mass="10205">MCSNRWLIASLLIVSLFIMSEATSVPRSKEKGGIISSEEVKEQLEEALAREDEKKKKKEEDTLLPRNRYLRRHHMGHDPCRYVHHCD</sequence>
<protein>
    <submittedName>
        <fullName evidence="3">Uncharacterized protein</fullName>
    </submittedName>
</protein>
<dbReference type="EMBL" id="JAVFWL010000001">
    <property type="protein sequence ID" value="KAK6731028.1"/>
    <property type="molecule type" value="Genomic_DNA"/>
</dbReference>
<feature type="signal peptide" evidence="2">
    <location>
        <begin position="1"/>
        <end position="22"/>
    </location>
</feature>
<keyword evidence="2" id="KW-0732">Signal</keyword>
<keyword evidence="1" id="KW-0175">Coiled coil</keyword>
<gene>
    <name evidence="3" type="primary">Necator_chrI.g3603</name>
    <name evidence="3" type="ORF">RB195_007474</name>
</gene>
<evidence type="ECO:0000313" key="3">
    <source>
        <dbReference type="EMBL" id="KAK6731028.1"/>
    </source>
</evidence>
<evidence type="ECO:0000256" key="2">
    <source>
        <dbReference type="SAM" id="SignalP"/>
    </source>
</evidence>
<evidence type="ECO:0000256" key="1">
    <source>
        <dbReference type="SAM" id="Coils"/>
    </source>
</evidence>
<feature type="coiled-coil region" evidence="1">
    <location>
        <begin position="34"/>
        <end position="61"/>
    </location>
</feature>
<keyword evidence="4" id="KW-1185">Reference proteome</keyword>
<comment type="caution">
    <text evidence="3">The sequence shown here is derived from an EMBL/GenBank/DDBJ whole genome shotgun (WGS) entry which is preliminary data.</text>
</comment>
<dbReference type="Proteomes" id="UP001303046">
    <property type="component" value="Unassembled WGS sequence"/>
</dbReference>
<name>A0ABR1C0X9_NECAM</name>
<feature type="chain" id="PRO_5046105346" evidence="2">
    <location>
        <begin position="23"/>
        <end position="87"/>
    </location>
</feature>
<reference evidence="3 4" key="1">
    <citation type="submission" date="2023-08" db="EMBL/GenBank/DDBJ databases">
        <title>A Necator americanus chromosomal reference genome.</title>
        <authorList>
            <person name="Ilik V."/>
            <person name="Petrzelkova K.J."/>
            <person name="Pardy F."/>
            <person name="Fuh T."/>
            <person name="Niatou-Singa F.S."/>
            <person name="Gouil Q."/>
            <person name="Baker L."/>
            <person name="Ritchie M.E."/>
            <person name="Jex A.R."/>
            <person name="Gazzola D."/>
            <person name="Li H."/>
            <person name="Toshio Fujiwara R."/>
            <person name="Zhan B."/>
            <person name="Aroian R.V."/>
            <person name="Pafco B."/>
            <person name="Schwarz E.M."/>
        </authorList>
    </citation>
    <scope>NUCLEOTIDE SEQUENCE [LARGE SCALE GENOMIC DNA]</scope>
    <source>
        <strain evidence="3 4">Aroian</strain>
        <tissue evidence="3">Whole animal</tissue>
    </source>
</reference>